<gene>
    <name evidence="1" type="ORF">ACEZDJ_31395</name>
</gene>
<organism evidence="1 2">
    <name type="scientific">Streptacidiphilus cavernicola</name>
    <dbReference type="NCBI Taxonomy" id="3342716"/>
    <lineage>
        <taxon>Bacteria</taxon>
        <taxon>Bacillati</taxon>
        <taxon>Actinomycetota</taxon>
        <taxon>Actinomycetes</taxon>
        <taxon>Kitasatosporales</taxon>
        <taxon>Streptomycetaceae</taxon>
        <taxon>Streptacidiphilus</taxon>
    </lineage>
</organism>
<evidence type="ECO:0000313" key="2">
    <source>
        <dbReference type="Proteomes" id="UP001592528"/>
    </source>
</evidence>
<reference evidence="1 2" key="1">
    <citation type="submission" date="2024-09" db="EMBL/GenBank/DDBJ databases">
        <authorList>
            <person name="Lee S.D."/>
        </authorList>
    </citation>
    <scope>NUCLEOTIDE SEQUENCE [LARGE SCALE GENOMIC DNA]</scope>
    <source>
        <strain evidence="1 2">N1-5</strain>
    </source>
</reference>
<name>A0ABV6UWG1_9ACTN</name>
<sequence>MPYDPVAEEAHRAALSVQMHQLADTLPEALDALRWSADTTYASDRYNPRIRLRREDGAEIGIGEHRLSKGRLTLSGWLPDNTAYYERHGLSGGQITVSRKKKAWQIAHDIRERLIPDLDTAMAEVHRRQLTHAQDAAAVQATAALLLTVDNVHGNEPTAEDRRRGADTRRELRWGREPYGAPSARARISSYPQTNVTIKCENLTPEQARAVLAALQSTQRATAPAQT</sequence>
<proteinExistence type="predicted"/>
<dbReference type="EMBL" id="JBHEZZ010000023">
    <property type="protein sequence ID" value="MFC1405805.1"/>
    <property type="molecule type" value="Genomic_DNA"/>
</dbReference>
<protein>
    <recommendedName>
        <fullName evidence="3">Integrase</fullName>
    </recommendedName>
</protein>
<dbReference type="RefSeq" id="WP_030263723.1">
    <property type="nucleotide sequence ID" value="NZ_JBHEZZ010000023.1"/>
</dbReference>
<keyword evidence="2" id="KW-1185">Reference proteome</keyword>
<comment type="caution">
    <text evidence="1">The sequence shown here is derived from an EMBL/GenBank/DDBJ whole genome shotgun (WGS) entry which is preliminary data.</text>
</comment>
<dbReference type="Proteomes" id="UP001592528">
    <property type="component" value="Unassembled WGS sequence"/>
</dbReference>
<accession>A0ABV6UWG1</accession>
<evidence type="ECO:0008006" key="3">
    <source>
        <dbReference type="Google" id="ProtNLM"/>
    </source>
</evidence>
<evidence type="ECO:0000313" key="1">
    <source>
        <dbReference type="EMBL" id="MFC1405805.1"/>
    </source>
</evidence>